<evidence type="ECO:0000256" key="1">
    <source>
        <dbReference type="SAM" id="Phobius"/>
    </source>
</evidence>
<protein>
    <submittedName>
        <fullName evidence="2">Uncharacterized protein</fullName>
    </submittedName>
</protein>
<feature type="transmembrane region" description="Helical" evidence="1">
    <location>
        <begin position="96"/>
        <end position="114"/>
    </location>
</feature>
<keyword evidence="1" id="KW-0472">Membrane</keyword>
<organism evidence="2 3">
    <name type="scientific">Acidiplasma cupricumulans</name>
    <dbReference type="NCBI Taxonomy" id="312540"/>
    <lineage>
        <taxon>Archaea</taxon>
        <taxon>Methanobacteriati</taxon>
        <taxon>Thermoplasmatota</taxon>
        <taxon>Thermoplasmata</taxon>
        <taxon>Thermoplasmatales</taxon>
        <taxon>Ferroplasmaceae</taxon>
        <taxon>Acidiplasma</taxon>
    </lineage>
</organism>
<keyword evidence="3" id="KW-1185">Reference proteome</keyword>
<dbReference type="Proteomes" id="UP000050301">
    <property type="component" value="Unassembled WGS sequence"/>
</dbReference>
<gene>
    <name evidence="2" type="ORF">AOG55_03150</name>
</gene>
<feature type="transmembrane region" description="Helical" evidence="1">
    <location>
        <begin position="120"/>
        <end position="139"/>
    </location>
</feature>
<comment type="caution">
    <text evidence="2">The sequence shown here is derived from an EMBL/GenBank/DDBJ whole genome shotgun (WGS) entry which is preliminary data.</text>
</comment>
<dbReference type="RefSeq" id="WP_048101006.1">
    <property type="nucleotide sequence ID" value="NZ_LKBH01000008.1"/>
</dbReference>
<sequence length="158" mass="17548">MPINSSKILLGNEFTLDYKSTYNNEMKNLINSIELISFTYMNSNNNTLNKFGIEYSYIALAMNNMLKSTNNNIKNMEINKTVGIAIDWGWMCDLSILLEVIAAIDLIGSATALVVATGGLAWPVFFVVVAVIGVMGGWISMGYTCDWPLGDPWFPSWL</sequence>
<name>A0A0Q0VSE3_9ARCH</name>
<dbReference type="AlphaFoldDB" id="A0A0Q0VSE3"/>
<dbReference type="InParanoid" id="A0A0Q0VSE3"/>
<dbReference type="EMBL" id="LKBH01000008">
    <property type="protein sequence ID" value="KQB36786.1"/>
    <property type="molecule type" value="Genomic_DNA"/>
</dbReference>
<keyword evidence="1" id="KW-1133">Transmembrane helix</keyword>
<keyword evidence="1" id="KW-0812">Transmembrane</keyword>
<reference evidence="2 3" key="1">
    <citation type="submission" date="2015-09" db="EMBL/GenBank/DDBJ databases">
        <title>Heavy metals and arsenic resistance mechanisms in polyextremophilic archaea of the family Ferroplasmaceae.</title>
        <authorList>
            <person name="Bulaev A.G."/>
            <person name="Kanygina A.V."/>
        </authorList>
    </citation>
    <scope>NUCLEOTIDE SEQUENCE [LARGE SCALE GENOMIC DNA]</scope>
    <source>
        <strain evidence="2 3">BH2</strain>
    </source>
</reference>
<proteinExistence type="predicted"/>
<dbReference type="GeneID" id="84221637"/>
<evidence type="ECO:0000313" key="2">
    <source>
        <dbReference type="EMBL" id="KQB36786.1"/>
    </source>
</evidence>
<evidence type="ECO:0000313" key="3">
    <source>
        <dbReference type="Proteomes" id="UP000050301"/>
    </source>
</evidence>
<accession>A0A0Q0VSE3</accession>